<protein>
    <submittedName>
        <fullName evidence="1">Uncharacterized protein</fullName>
    </submittedName>
</protein>
<evidence type="ECO:0000313" key="2">
    <source>
        <dbReference type="Proteomes" id="UP000704712"/>
    </source>
</evidence>
<comment type="caution">
    <text evidence="1">The sequence shown here is derived from an EMBL/GenBank/DDBJ whole genome shotgun (WGS) entry which is preliminary data.</text>
</comment>
<gene>
    <name evidence="1" type="ORF">GN958_ATG19683</name>
</gene>
<evidence type="ECO:0000313" key="1">
    <source>
        <dbReference type="EMBL" id="KAF4131138.1"/>
    </source>
</evidence>
<dbReference type="Proteomes" id="UP000704712">
    <property type="component" value="Unassembled WGS sequence"/>
</dbReference>
<proteinExistence type="predicted"/>
<name>A0A8S9TYZ0_PHYIN</name>
<dbReference type="EMBL" id="JAACNO010002746">
    <property type="protein sequence ID" value="KAF4131138.1"/>
    <property type="molecule type" value="Genomic_DNA"/>
</dbReference>
<accession>A0A8S9TYZ0</accession>
<dbReference type="AlphaFoldDB" id="A0A8S9TYZ0"/>
<reference evidence="1" key="1">
    <citation type="submission" date="2020-03" db="EMBL/GenBank/DDBJ databases">
        <title>Hybrid Assembly of Korean Phytophthora infestans isolates.</title>
        <authorList>
            <person name="Prokchorchik M."/>
            <person name="Lee Y."/>
            <person name="Seo J."/>
            <person name="Cho J.-H."/>
            <person name="Park Y.-E."/>
            <person name="Jang D.-C."/>
            <person name="Im J.-S."/>
            <person name="Choi J.-G."/>
            <person name="Park H.-J."/>
            <person name="Lee G.-B."/>
            <person name="Lee Y.-G."/>
            <person name="Hong S.-Y."/>
            <person name="Cho K."/>
            <person name="Sohn K.H."/>
        </authorList>
    </citation>
    <scope>NUCLEOTIDE SEQUENCE</scope>
    <source>
        <strain evidence="1">KR_2_A2</strain>
    </source>
</reference>
<organism evidence="1 2">
    <name type="scientific">Phytophthora infestans</name>
    <name type="common">Potato late blight agent</name>
    <name type="synonym">Botrytis infestans</name>
    <dbReference type="NCBI Taxonomy" id="4787"/>
    <lineage>
        <taxon>Eukaryota</taxon>
        <taxon>Sar</taxon>
        <taxon>Stramenopiles</taxon>
        <taxon>Oomycota</taxon>
        <taxon>Peronosporomycetes</taxon>
        <taxon>Peronosporales</taxon>
        <taxon>Peronosporaceae</taxon>
        <taxon>Phytophthora</taxon>
    </lineage>
</organism>
<sequence length="123" mass="14248">MANNGASRQLVEHKDHRFMGLENVVKHLLCKWDQLEDWFQERTNMAIRDRKAVPEGLPIADYKEALLQLYGLLKSITSLNTKSQKEDTNQVDVLLSVFRFRTTILDEMKPVKVRIQAPSDPLL</sequence>